<reference evidence="1" key="1">
    <citation type="submission" date="2020-04" db="EMBL/GenBank/DDBJ databases">
        <authorList>
            <person name="Chiriac C."/>
            <person name="Salcher M."/>
            <person name="Ghai R."/>
            <person name="Kavagutti S V."/>
        </authorList>
    </citation>
    <scope>NUCLEOTIDE SEQUENCE</scope>
</reference>
<organism evidence="1">
    <name type="scientific">uncultured Caudovirales phage</name>
    <dbReference type="NCBI Taxonomy" id="2100421"/>
    <lineage>
        <taxon>Viruses</taxon>
        <taxon>Duplodnaviria</taxon>
        <taxon>Heunggongvirae</taxon>
        <taxon>Uroviricota</taxon>
        <taxon>Caudoviricetes</taxon>
        <taxon>Peduoviridae</taxon>
        <taxon>Maltschvirus</taxon>
        <taxon>Maltschvirus maltsch</taxon>
    </lineage>
</organism>
<proteinExistence type="predicted"/>
<accession>A0A6J5M4W0</accession>
<evidence type="ECO:0000313" key="1">
    <source>
        <dbReference type="EMBL" id="CAB4141758.1"/>
    </source>
</evidence>
<name>A0A6J5M4W0_9CAUD</name>
<protein>
    <submittedName>
        <fullName evidence="1">Uncharacterized protein</fullName>
    </submittedName>
</protein>
<gene>
    <name evidence="1" type="ORF">UFOVP426_42</name>
</gene>
<dbReference type="EMBL" id="LR796396">
    <property type="protein sequence ID" value="CAB4141758.1"/>
    <property type="molecule type" value="Genomic_DNA"/>
</dbReference>
<sequence length="56" mass="6536">MTLESNIFKTCKEQEIAGYPCYVFEIDGVTHYVFGETQEQRFNFMADLINNYNGES</sequence>